<comment type="caution">
    <text evidence="2">The sequence shown here is derived from an EMBL/GenBank/DDBJ whole genome shotgun (WGS) entry which is preliminary data.</text>
</comment>
<evidence type="ECO:0000313" key="2">
    <source>
        <dbReference type="EMBL" id="KSU22624.1"/>
    </source>
</evidence>
<evidence type="ECO:0000259" key="1">
    <source>
        <dbReference type="PROSITE" id="PS50943"/>
    </source>
</evidence>
<dbReference type="InterPro" id="IPR001387">
    <property type="entry name" value="Cro/C1-type_HTH"/>
</dbReference>
<reference evidence="3" key="1">
    <citation type="submission" date="2015-10" db="EMBL/GenBank/DDBJ databases">
        <title>Draft Genome Sequences of 11 Lactococcus lactis subspecies cremoris strains.</title>
        <authorList>
            <person name="Wels M."/>
            <person name="Backus L."/>
            <person name="Boekhorst J."/>
            <person name="Dijkstra A."/>
            <person name="Beerthuizen M."/>
            <person name="Kelly W."/>
            <person name="Siezen R."/>
            <person name="Bachmann H."/>
            <person name="Van Hijum S."/>
        </authorList>
    </citation>
    <scope>NUCLEOTIDE SEQUENCE [LARGE SCALE GENOMIC DNA]</scope>
    <source>
        <strain evidence="3">M20</strain>
    </source>
</reference>
<protein>
    <submittedName>
        <fullName evidence="2">Transcriptional regulator</fullName>
    </submittedName>
</protein>
<dbReference type="EMBL" id="LKLU01000024">
    <property type="protein sequence ID" value="KSU22624.1"/>
    <property type="molecule type" value="Genomic_DNA"/>
</dbReference>
<dbReference type="AlphaFoldDB" id="A0A0V8E9T7"/>
<dbReference type="PROSITE" id="PS50943">
    <property type="entry name" value="HTH_CROC1"/>
    <property type="match status" value="1"/>
</dbReference>
<feature type="domain" description="HTH cro/C1-type" evidence="1">
    <location>
        <begin position="7"/>
        <end position="59"/>
    </location>
</feature>
<proteinExistence type="predicted"/>
<dbReference type="RefSeq" id="WP_058211408.1">
    <property type="nucleotide sequence ID" value="NZ_LKLU01000024.1"/>
</dbReference>
<dbReference type="Gene3D" id="1.10.260.40">
    <property type="entry name" value="lambda repressor-like DNA-binding domains"/>
    <property type="match status" value="1"/>
</dbReference>
<dbReference type="InterPro" id="IPR010982">
    <property type="entry name" value="Lambda_DNA-bd_dom_sf"/>
</dbReference>
<sequence>MNFYQRIQELAKKKGVSFKQIEKELNYPTNTLYNYKSKDPSGQRLIELSKYFGVSIDFLLGRKDNELVGLGKFIDELNRRYDDVISLSFMNSDFFGFCIVIEEIALNSLRIALGTNMTSEIISEYSSTGFKRQEYLSNFKEQIDDKTLKALEIPHLKETILEQEKQIASKYFV</sequence>
<dbReference type="CDD" id="cd00093">
    <property type="entry name" value="HTH_XRE"/>
    <property type="match status" value="1"/>
</dbReference>
<evidence type="ECO:0000313" key="3">
    <source>
        <dbReference type="Proteomes" id="UP000053719"/>
    </source>
</evidence>
<name>A0A0V8E9T7_LACLL</name>
<accession>A0A0V8E9T7</accession>
<dbReference type="SUPFAM" id="SSF47413">
    <property type="entry name" value="lambda repressor-like DNA-binding domains"/>
    <property type="match status" value="1"/>
</dbReference>
<dbReference type="GO" id="GO:0003677">
    <property type="term" value="F:DNA binding"/>
    <property type="evidence" value="ECO:0007669"/>
    <property type="project" value="InterPro"/>
</dbReference>
<dbReference type="Proteomes" id="UP000053719">
    <property type="component" value="Unassembled WGS sequence"/>
</dbReference>
<gene>
    <name evidence="2" type="ORF">M20_0452</name>
</gene>
<dbReference type="PATRIC" id="fig|1360.114.peg.829"/>
<organism evidence="2 3">
    <name type="scientific">Lactococcus lactis subsp. lactis</name>
    <name type="common">Streptococcus lactis</name>
    <dbReference type="NCBI Taxonomy" id="1360"/>
    <lineage>
        <taxon>Bacteria</taxon>
        <taxon>Bacillati</taxon>
        <taxon>Bacillota</taxon>
        <taxon>Bacilli</taxon>
        <taxon>Lactobacillales</taxon>
        <taxon>Streptococcaceae</taxon>
        <taxon>Lactococcus</taxon>
    </lineage>
</organism>
<dbReference type="SMART" id="SM00530">
    <property type="entry name" value="HTH_XRE"/>
    <property type="match status" value="1"/>
</dbReference>